<evidence type="ECO:0000313" key="1">
    <source>
        <dbReference type="EMBL" id="JAD33514.1"/>
    </source>
</evidence>
<accession>A0A0A8Z2A1</accession>
<protein>
    <submittedName>
        <fullName evidence="1">Uncharacterized protein</fullName>
    </submittedName>
</protein>
<proteinExistence type="predicted"/>
<sequence>MVKHIIFSIWDLNLHAFSGP</sequence>
<organism evidence="1">
    <name type="scientific">Arundo donax</name>
    <name type="common">Giant reed</name>
    <name type="synonym">Donax arundinaceus</name>
    <dbReference type="NCBI Taxonomy" id="35708"/>
    <lineage>
        <taxon>Eukaryota</taxon>
        <taxon>Viridiplantae</taxon>
        <taxon>Streptophyta</taxon>
        <taxon>Embryophyta</taxon>
        <taxon>Tracheophyta</taxon>
        <taxon>Spermatophyta</taxon>
        <taxon>Magnoliopsida</taxon>
        <taxon>Liliopsida</taxon>
        <taxon>Poales</taxon>
        <taxon>Poaceae</taxon>
        <taxon>PACMAD clade</taxon>
        <taxon>Arundinoideae</taxon>
        <taxon>Arundineae</taxon>
        <taxon>Arundo</taxon>
    </lineage>
</organism>
<name>A0A0A8Z2A1_ARUDO</name>
<reference evidence="1" key="1">
    <citation type="submission" date="2014-09" db="EMBL/GenBank/DDBJ databases">
        <authorList>
            <person name="Magalhaes I.L.F."/>
            <person name="Oliveira U."/>
            <person name="Santos F.R."/>
            <person name="Vidigal T.H.D.A."/>
            <person name="Brescovit A.D."/>
            <person name="Santos A.J."/>
        </authorList>
    </citation>
    <scope>NUCLEOTIDE SEQUENCE</scope>
    <source>
        <tissue evidence="1">Shoot tissue taken approximately 20 cm above the soil surface</tissue>
    </source>
</reference>
<dbReference type="EMBL" id="GBRH01264381">
    <property type="protein sequence ID" value="JAD33514.1"/>
    <property type="molecule type" value="Transcribed_RNA"/>
</dbReference>
<reference evidence="1" key="2">
    <citation type="journal article" date="2015" name="Data Brief">
        <title>Shoot transcriptome of the giant reed, Arundo donax.</title>
        <authorList>
            <person name="Barrero R.A."/>
            <person name="Guerrero F.D."/>
            <person name="Moolhuijzen P."/>
            <person name="Goolsby J.A."/>
            <person name="Tidwell J."/>
            <person name="Bellgard S.E."/>
            <person name="Bellgard M.I."/>
        </authorList>
    </citation>
    <scope>NUCLEOTIDE SEQUENCE</scope>
    <source>
        <tissue evidence="1">Shoot tissue taken approximately 20 cm above the soil surface</tissue>
    </source>
</reference>
<dbReference type="AlphaFoldDB" id="A0A0A8Z2A1"/>